<organism evidence="1 2">
    <name type="scientific">Sphingobacterium kitahiroshimense</name>
    <dbReference type="NCBI Taxonomy" id="470446"/>
    <lineage>
        <taxon>Bacteria</taxon>
        <taxon>Pseudomonadati</taxon>
        <taxon>Bacteroidota</taxon>
        <taxon>Sphingobacteriia</taxon>
        <taxon>Sphingobacteriales</taxon>
        <taxon>Sphingobacteriaceae</taxon>
        <taxon>Sphingobacterium</taxon>
    </lineage>
</organism>
<keyword evidence="1" id="KW-0251">Elongation factor</keyword>
<comment type="caution">
    <text evidence="1">The sequence shown here is derived from an EMBL/GenBank/DDBJ whole genome shotgun (WGS) entry which is preliminary data.</text>
</comment>
<keyword evidence="1" id="KW-0648">Protein biosynthesis</keyword>
<dbReference type="RefSeq" id="WP_021189750.1">
    <property type="nucleotide sequence ID" value="NZ_JBDJLH010000006.1"/>
</dbReference>
<dbReference type="Proteomes" id="UP001409291">
    <property type="component" value="Unassembled WGS sequence"/>
</dbReference>
<evidence type="ECO:0000313" key="1">
    <source>
        <dbReference type="EMBL" id="MEN5375697.1"/>
    </source>
</evidence>
<dbReference type="EMBL" id="JBDJNQ010000001">
    <property type="protein sequence ID" value="MEN5375697.1"/>
    <property type="molecule type" value="Genomic_DNA"/>
</dbReference>
<dbReference type="GO" id="GO:0003746">
    <property type="term" value="F:translation elongation factor activity"/>
    <property type="evidence" value="ECO:0007669"/>
    <property type="project" value="UniProtKB-KW"/>
</dbReference>
<gene>
    <name evidence="1" type="ORF">ABE541_00305</name>
</gene>
<name>A0ABV0BQR1_9SPHI</name>
<reference evidence="1 2" key="1">
    <citation type="submission" date="2024-04" db="EMBL/GenBank/DDBJ databases">
        <title>WGS of bacteria from Torrens River.</title>
        <authorList>
            <person name="Wyrsch E.R."/>
            <person name="Drigo B."/>
        </authorList>
    </citation>
    <scope>NUCLEOTIDE SEQUENCE [LARGE SCALE GENOMIC DNA]</scope>
    <source>
        <strain evidence="1 2">TWI391</strain>
    </source>
</reference>
<proteinExistence type="predicted"/>
<evidence type="ECO:0000313" key="2">
    <source>
        <dbReference type="Proteomes" id="UP001409291"/>
    </source>
</evidence>
<sequence length="154" mass="17299">MEKDYTLLRSSLMSSCKLHVEDRIANLELALKSAHEASTDDTKSSAGDKYETTREMMQQDIARCQMQLAEAKKDELILTGLLEPNHLDFVQNGSIVETNLGIYFIAISIGVVKIDHDKVFVISNQSPIGKLLLRKKVGESFVFNNVEQRLLSIN</sequence>
<protein>
    <submittedName>
        <fullName evidence="1">GreA/GreB family elongation factor</fullName>
    </submittedName>
</protein>
<accession>A0ABV0BQR1</accession>
<keyword evidence="2" id="KW-1185">Reference proteome</keyword>